<keyword evidence="2" id="KW-1185">Reference proteome</keyword>
<dbReference type="Proteomes" id="UP000614123">
    <property type="component" value="Unassembled WGS sequence"/>
</dbReference>
<evidence type="ECO:0000313" key="1">
    <source>
        <dbReference type="EMBL" id="MBI6653558.1"/>
    </source>
</evidence>
<accession>A0ABS0VPV2</accession>
<name>A0ABS0VPV2_PSEVE</name>
<dbReference type="EMBL" id="JAEILD010000233">
    <property type="protein sequence ID" value="MBI6653558.1"/>
    <property type="molecule type" value="Genomic_DNA"/>
</dbReference>
<protein>
    <submittedName>
        <fullName evidence="1">Uncharacterized protein</fullName>
    </submittedName>
</protein>
<dbReference type="RefSeq" id="WP_198718543.1">
    <property type="nucleotide sequence ID" value="NZ_JAEILD010000233.1"/>
</dbReference>
<organism evidence="1 2">
    <name type="scientific">Pseudomonas veronii</name>
    <dbReference type="NCBI Taxonomy" id="76761"/>
    <lineage>
        <taxon>Bacteria</taxon>
        <taxon>Pseudomonadati</taxon>
        <taxon>Pseudomonadota</taxon>
        <taxon>Gammaproteobacteria</taxon>
        <taxon>Pseudomonadales</taxon>
        <taxon>Pseudomonadaceae</taxon>
        <taxon>Pseudomonas</taxon>
    </lineage>
</organism>
<comment type="caution">
    <text evidence="1">The sequence shown here is derived from an EMBL/GenBank/DDBJ whole genome shotgun (WGS) entry which is preliminary data.</text>
</comment>
<reference evidence="1 2" key="1">
    <citation type="submission" date="2020-12" db="EMBL/GenBank/DDBJ databases">
        <title>Comparative genomic insights into the epidemiology and virulence of plant pathogenic Pseudomonads from Turkey.</title>
        <authorList>
            <person name="Dillon M."/>
            <person name="Ruiz-Bedoya T."/>
            <person name="Bendalovic-Torma C."/>
            <person name="Guttman K.M."/>
            <person name="Kwak H."/>
            <person name="Middleton M.A."/>
            <person name="Wang P.W."/>
            <person name="Horuz S."/>
            <person name="Aysan Y."/>
            <person name="Guttman D.S."/>
        </authorList>
    </citation>
    <scope>NUCLEOTIDE SEQUENCE [LARGE SCALE GENOMIC DNA]</scope>
    <source>
        <strain evidence="1 2">S4_EA_3a</strain>
    </source>
</reference>
<proteinExistence type="predicted"/>
<evidence type="ECO:0000313" key="2">
    <source>
        <dbReference type="Proteomes" id="UP000614123"/>
    </source>
</evidence>
<sequence>MPDLFPAQHYDDYLILNIDLKPGRIKNWRKPVATDIEKMIEANQEN</sequence>
<gene>
    <name evidence="1" type="ORF">YA0849_31935</name>
</gene>